<dbReference type="InterPro" id="IPR011008">
    <property type="entry name" value="Dimeric_a/b-barrel"/>
</dbReference>
<comment type="similarity">
    <text evidence="1">Belongs to the YciI family.</text>
</comment>
<dbReference type="Pfam" id="PF03795">
    <property type="entry name" value="YCII"/>
    <property type="match status" value="1"/>
</dbReference>
<reference evidence="4" key="1">
    <citation type="submission" date="2016-10" db="EMBL/GenBank/DDBJ databases">
        <authorList>
            <person name="Varghese N."/>
            <person name="Submissions S."/>
        </authorList>
    </citation>
    <scope>NUCLEOTIDE SEQUENCE [LARGE SCALE GENOMIC DNA]</scope>
    <source>
        <strain evidence="4">DSM 44260</strain>
    </source>
</reference>
<dbReference type="EMBL" id="FOGI01000009">
    <property type="protein sequence ID" value="SES27816.1"/>
    <property type="molecule type" value="Genomic_DNA"/>
</dbReference>
<dbReference type="InterPro" id="IPR005545">
    <property type="entry name" value="YCII"/>
</dbReference>
<name>A0A1H9W1L5_9PSEU</name>
<dbReference type="RefSeq" id="WP_092781933.1">
    <property type="nucleotide sequence ID" value="NZ_FOGI01000009.1"/>
</dbReference>
<dbReference type="STRING" id="155974.SAMN04487818_109285"/>
<evidence type="ECO:0000259" key="2">
    <source>
        <dbReference type="Pfam" id="PF03795"/>
    </source>
</evidence>
<evidence type="ECO:0000313" key="4">
    <source>
        <dbReference type="Proteomes" id="UP000199051"/>
    </source>
</evidence>
<keyword evidence="4" id="KW-1185">Reference proteome</keyword>
<dbReference type="Proteomes" id="UP000199051">
    <property type="component" value="Unassembled WGS sequence"/>
</dbReference>
<accession>A0A1H9W1L5</accession>
<evidence type="ECO:0000256" key="1">
    <source>
        <dbReference type="ARBA" id="ARBA00007689"/>
    </source>
</evidence>
<dbReference type="Gene3D" id="3.30.70.1060">
    <property type="entry name" value="Dimeric alpha+beta barrel"/>
    <property type="match status" value="1"/>
</dbReference>
<proteinExistence type="inferred from homology"/>
<dbReference type="PANTHER" id="PTHR37828">
    <property type="entry name" value="GSR2449 PROTEIN"/>
    <property type="match status" value="1"/>
</dbReference>
<dbReference type="SUPFAM" id="SSF54909">
    <property type="entry name" value="Dimeric alpha+beta barrel"/>
    <property type="match status" value="1"/>
</dbReference>
<feature type="domain" description="YCII-related" evidence="2">
    <location>
        <begin position="12"/>
        <end position="85"/>
    </location>
</feature>
<evidence type="ECO:0000313" key="3">
    <source>
        <dbReference type="EMBL" id="SES27816.1"/>
    </source>
</evidence>
<dbReference type="PANTHER" id="PTHR37828:SF1">
    <property type="entry name" value="YCII-RELATED DOMAIN-CONTAINING PROTEIN"/>
    <property type="match status" value="1"/>
</dbReference>
<sequence length="95" mass="10444">MTWFTVDTRYADDADRLAAARPAHRDYLRPMVESGRVLAAGPWADGTGGFVVLRAADRAELDELLAADPYTLQDVAESRVIREWNIVLGTPAALD</sequence>
<protein>
    <recommendedName>
        <fullName evidence="2">YCII-related domain-containing protein</fullName>
    </recommendedName>
</protein>
<organism evidence="3 4">
    <name type="scientific">Actinokineospora terrae</name>
    <dbReference type="NCBI Taxonomy" id="155974"/>
    <lineage>
        <taxon>Bacteria</taxon>
        <taxon>Bacillati</taxon>
        <taxon>Actinomycetota</taxon>
        <taxon>Actinomycetes</taxon>
        <taxon>Pseudonocardiales</taxon>
        <taxon>Pseudonocardiaceae</taxon>
        <taxon>Actinokineospora</taxon>
    </lineage>
</organism>
<gene>
    <name evidence="3" type="ORF">SAMN04487818_109285</name>
</gene>
<dbReference type="AlphaFoldDB" id="A0A1H9W1L5"/>